<dbReference type="Pfam" id="PF01810">
    <property type="entry name" value="LysE"/>
    <property type="match status" value="1"/>
</dbReference>
<keyword evidence="5 6" id="KW-0472">Membrane</keyword>
<comment type="subcellular location">
    <subcellularLocation>
        <location evidence="1">Cell membrane</location>
        <topology evidence="1">Multi-pass membrane protein</topology>
    </subcellularLocation>
</comment>
<feature type="transmembrane region" description="Helical" evidence="6">
    <location>
        <begin position="120"/>
        <end position="140"/>
    </location>
</feature>
<evidence type="ECO:0000313" key="7">
    <source>
        <dbReference type="EMBL" id="MCZ4090095.1"/>
    </source>
</evidence>
<dbReference type="PANTHER" id="PTHR30086">
    <property type="entry name" value="ARGININE EXPORTER PROTEIN ARGO"/>
    <property type="match status" value="1"/>
</dbReference>
<feature type="transmembrane region" description="Helical" evidence="6">
    <location>
        <begin position="152"/>
        <end position="177"/>
    </location>
</feature>
<evidence type="ECO:0000256" key="2">
    <source>
        <dbReference type="ARBA" id="ARBA00022475"/>
    </source>
</evidence>
<feature type="transmembrane region" description="Helical" evidence="6">
    <location>
        <begin position="189"/>
        <end position="208"/>
    </location>
</feature>
<dbReference type="EMBL" id="JAPVOI010000004">
    <property type="protein sequence ID" value="MCZ4090095.1"/>
    <property type="molecule type" value="Genomic_DNA"/>
</dbReference>
<accession>A0ABT4KDQ5</accession>
<feature type="transmembrane region" description="Helical" evidence="6">
    <location>
        <begin position="53"/>
        <end position="75"/>
    </location>
</feature>
<evidence type="ECO:0000256" key="6">
    <source>
        <dbReference type="SAM" id="Phobius"/>
    </source>
</evidence>
<protein>
    <submittedName>
        <fullName evidence="7">LysE family translocator</fullName>
    </submittedName>
</protein>
<gene>
    <name evidence="7" type="ORF">O3W52_08435</name>
</gene>
<keyword evidence="3 6" id="KW-0812">Transmembrane</keyword>
<organism evidence="7 8">
    <name type="scientific">Sinorhizobium psoraleae</name>
    <dbReference type="NCBI Taxonomy" id="520838"/>
    <lineage>
        <taxon>Bacteria</taxon>
        <taxon>Pseudomonadati</taxon>
        <taxon>Pseudomonadota</taxon>
        <taxon>Alphaproteobacteria</taxon>
        <taxon>Hyphomicrobiales</taxon>
        <taxon>Rhizobiaceae</taxon>
        <taxon>Sinorhizobium/Ensifer group</taxon>
        <taxon>Sinorhizobium</taxon>
    </lineage>
</organism>
<evidence type="ECO:0000256" key="3">
    <source>
        <dbReference type="ARBA" id="ARBA00022692"/>
    </source>
</evidence>
<evidence type="ECO:0000256" key="5">
    <source>
        <dbReference type="ARBA" id="ARBA00023136"/>
    </source>
</evidence>
<keyword evidence="8" id="KW-1185">Reference proteome</keyword>
<feature type="transmembrane region" description="Helical" evidence="6">
    <location>
        <begin position="82"/>
        <end position="100"/>
    </location>
</feature>
<reference evidence="7" key="1">
    <citation type="submission" date="2022-10" db="EMBL/GenBank/DDBJ databases">
        <title>Whole genome sequencing of three plant growth promoting bacteria isolated from Vachellia tortilis subsp. raddiana in Morocco.</title>
        <authorList>
            <person name="Hnini M."/>
            <person name="Zouagui R."/>
            <person name="Zouagui H."/>
            <person name="Chemao Elfihri M.-W."/>
            <person name="Ibrahimi A."/>
            <person name="Sbabou L."/>
            <person name="Aurag J."/>
        </authorList>
    </citation>
    <scope>NUCLEOTIDE SEQUENCE</scope>
    <source>
        <strain evidence="7">LMR678</strain>
    </source>
</reference>
<keyword evidence="2" id="KW-1003">Cell membrane</keyword>
<evidence type="ECO:0000313" key="8">
    <source>
        <dbReference type="Proteomes" id="UP001079430"/>
    </source>
</evidence>
<dbReference type="Proteomes" id="UP001079430">
    <property type="component" value="Unassembled WGS sequence"/>
</dbReference>
<dbReference type="InterPro" id="IPR001123">
    <property type="entry name" value="LeuE-type"/>
</dbReference>
<name>A0ABT4KDQ5_9HYPH</name>
<dbReference type="RefSeq" id="WP_269277536.1">
    <property type="nucleotide sequence ID" value="NZ_JAPVOI010000004.1"/>
</dbReference>
<proteinExistence type="predicted"/>
<evidence type="ECO:0000256" key="4">
    <source>
        <dbReference type="ARBA" id="ARBA00022989"/>
    </source>
</evidence>
<sequence length="209" mass="20760">MSGSDIGGATMAGDLALLVLAALPLMGSPGPATLSLAGMGAAHGIRRSAHYAAGVNIGTIAVVLAIAAGVTALILERPGMKAALTVLAGAYMIYLAWHIATAPPVAAHEEGSGTPSFLSGFVLAIANPKAYAAIGAVYAGSTSDLDQGVDGAIAKVLALTLIAVAVNTTWLSFGAAIATVLRDPWKARIANLIFAVLLLASVALPLLAP</sequence>
<keyword evidence="4 6" id="KW-1133">Transmembrane helix</keyword>
<dbReference type="PANTHER" id="PTHR30086:SF20">
    <property type="entry name" value="ARGININE EXPORTER PROTEIN ARGO-RELATED"/>
    <property type="match status" value="1"/>
</dbReference>
<comment type="caution">
    <text evidence="7">The sequence shown here is derived from an EMBL/GenBank/DDBJ whole genome shotgun (WGS) entry which is preliminary data.</text>
</comment>
<evidence type="ECO:0000256" key="1">
    <source>
        <dbReference type="ARBA" id="ARBA00004651"/>
    </source>
</evidence>